<dbReference type="Gene3D" id="3.20.20.370">
    <property type="entry name" value="Glycoside hydrolase/deacetylase"/>
    <property type="match status" value="1"/>
</dbReference>
<proteinExistence type="predicted"/>
<reference evidence="1 2" key="1">
    <citation type="submission" date="2018-01" db="EMBL/GenBank/DDBJ databases">
        <title>Genomic Encyclopedia of Archaeal and Bacterial Type Strains, Phase II (KMG-II): from individual species to whole genera.</title>
        <authorList>
            <person name="Goeker M."/>
        </authorList>
    </citation>
    <scope>NUCLEOTIDE SEQUENCE [LARGE SCALE GENOMIC DNA]</scope>
    <source>
        <strain evidence="1 2">DSM 17023</strain>
    </source>
</reference>
<dbReference type="GO" id="GO:0005975">
    <property type="term" value="P:carbohydrate metabolic process"/>
    <property type="evidence" value="ECO:0007669"/>
    <property type="project" value="InterPro"/>
</dbReference>
<dbReference type="InterPro" id="IPR011330">
    <property type="entry name" value="Glyco_hydro/deAcase_b/a-brl"/>
</dbReference>
<dbReference type="Proteomes" id="UP000236959">
    <property type="component" value="Unassembled WGS sequence"/>
</dbReference>
<dbReference type="NCBIfam" id="NF003816">
    <property type="entry name" value="PRK05406.1-5"/>
    <property type="match status" value="1"/>
</dbReference>
<sequence length="258" mass="27180">MVTAMKISINADMGESFGAYKLGDDGAVMPHISSANIACGMHAGDPVVMYRTVGLALEHGVSIGAHPGFSDLQGFGRRHITMDPSEIEYLVTYQIGALQALSASHGARVDFVKPHGALNNIAHHTGEVADAIARGIRAAGRDLIFVANCLSEMTRAAGEAGLPVAHEAYADRHYFPDGQLMPRSKNSAVIRDPELSAKRTVVMAQEQCLVAIDGTRISTPVDTFCIHADEPSAAAVARQVRAALVDAGISVAPVTGRN</sequence>
<protein>
    <submittedName>
        <fullName evidence="1">UPF0271 protein</fullName>
    </submittedName>
</protein>
<accession>A0A2S3V191</accession>
<dbReference type="Pfam" id="PF03746">
    <property type="entry name" value="LamB_YcsF"/>
    <property type="match status" value="1"/>
</dbReference>
<dbReference type="SUPFAM" id="SSF88713">
    <property type="entry name" value="Glycoside hydrolase/deacetylase"/>
    <property type="match status" value="1"/>
</dbReference>
<comment type="caution">
    <text evidence="1">The sequence shown here is derived from an EMBL/GenBank/DDBJ whole genome shotgun (WGS) entry which is preliminary data.</text>
</comment>
<name>A0A2S3V191_9HYPH</name>
<evidence type="ECO:0000313" key="2">
    <source>
        <dbReference type="Proteomes" id="UP000236959"/>
    </source>
</evidence>
<dbReference type="CDD" id="cd10787">
    <property type="entry name" value="LamB_YcsF_like"/>
    <property type="match status" value="1"/>
</dbReference>
<dbReference type="EMBL" id="PPCN01000001">
    <property type="protein sequence ID" value="POF33630.1"/>
    <property type="molecule type" value="Genomic_DNA"/>
</dbReference>
<dbReference type="AlphaFoldDB" id="A0A2S3V191"/>
<dbReference type="PANTHER" id="PTHR30292:SF0">
    <property type="entry name" value="5-OXOPROLINASE SUBUNIT A"/>
    <property type="match status" value="1"/>
</dbReference>
<keyword evidence="2" id="KW-1185">Reference proteome</keyword>
<dbReference type="InterPro" id="IPR005501">
    <property type="entry name" value="LamB/YcsF/PxpA-like"/>
</dbReference>
<dbReference type="PANTHER" id="PTHR30292">
    <property type="entry name" value="UNCHARACTERIZED PROTEIN YBGL-RELATED"/>
    <property type="match status" value="1"/>
</dbReference>
<organism evidence="1 2">
    <name type="scientific">Roseibium marinum</name>
    <dbReference type="NCBI Taxonomy" id="281252"/>
    <lineage>
        <taxon>Bacteria</taxon>
        <taxon>Pseudomonadati</taxon>
        <taxon>Pseudomonadota</taxon>
        <taxon>Alphaproteobacteria</taxon>
        <taxon>Hyphomicrobiales</taxon>
        <taxon>Stappiaceae</taxon>
        <taxon>Roseibium</taxon>
    </lineage>
</organism>
<dbReference type="NCBIfam" id="NF003814">
    <property type="entry name" value="PRK05406.1-3"/>
    <property type="match status" value="1"/>
</dbReference>
<gene>
    <name evidence="1" type="ORF">CLV41_10178</name>
</gene>
<evidence type="ECO:0000313" key="1">
    <source>
        <dbReference type="EMBL" id="POF33630.1"/>
    </source>
</evidence>